<dbReference type="SUPFAM" id="SSF51735">
    <property type="entry name" value="NAD(P)-binding Rossmann-fold domains"/>
    <property type="match status" value="1"/>
</dbReference>
<gene>
    <name evidence="3" type="primary">4</name>
    <name evidence="3" type="ORF">SEA_ZUKO_4</name>
</gene>
<dbReference type="EMBL" id="MN204493">
    <property type="protein sequence ID" value="QEQ93582.1"/>
    <property type="molecule type" value="Genomic_DNA"/>
</dbReference>
<dbReference type="InterPro" id="IPR001509">
    <property type="entry name" value="Epimerase_deHydtase"/>
</dbReference>
<dbReference type="Pfam" id="PF01370">
    <property type="entry name" value="Epimerase"/>
    <property type="match status" value="1"/>
</dbReference>
<name>A0A5J6D6S8_9CAUD</name>
<reference evidence="3 4" key="1">
    <citation type="submission" date="2019-07" db="EMBL/GenBank/DDBJ databases">
        <authorList>
            <person name="Mandava P."/>
            <person name="Ferry J.C."/>
            <person name="Fallon S.M."/>
            <person name="Hajdenberg M."/>
            <person name="Sharma E."/>
            <person name="Shaffer C.D."/>
            <person name="Weston-Hafer K.A."/>
            <person name="Garlena R.A."/>
            <person name="Russell D.A."/>
            <person name="Pope W.H."/>
            <person name="Jacobs-Sera D."/>
            <person name="Hatfull G.F."/>
        </authorList>
    </citation>
    <scope>NUCLEOTIDE SEQUENCE [LARGE SCALE GENOMIC DNA]</scope>
</reference>
<accession>A0A5J6D6S8</accession>
<dbReference type="Gene3D" id="3.90.25.10">
    <property type="entry name" value="UDP-galactose 4-epimerase, domain 1"/>
    <property type="match status" value="1"/>
</dbReference>
<organism evidence="3 4">
    <name type="scientific">Streptomyces phage Zuko</name>
    <dbReference type="NCBI Taxonomy" id="2601695"/>
    <lineage>
        <taxon>Viruses</taxon>
        <taxon>Duplodnaviria</taxon>
        <taxon>Heunggongvirae</taxon>
        <taxon>Uroviricota</taxon>
        <taxon>Caudoviricetes</taxon>
        <taxon>Zukovirus</taxon>
        <taxon>Zukovirus zuko</taxon>
    </lineage>
</organism>
<dbReference type="PANTHER" id="PTHR43000">
    <property type="entry name" value="DTDP-D-GLUCOSE 4,6-DEHYDRATASE-RELATED"/>
    <property type="match status" value="1"/>
</dbReference>
<keyword evidence="4" id="KW-1185">Reference proteome</keyword>
<comment type="similarity">
    <text evidence="1">Belongs to the NAD(P)-dependent epimerase/dehydratase family.</text>
</comment>
<dbReference type="RefSeq" id="YP_010655495.1">
    <property type="nucleotide sequence ID" value="NC_070829.1"/>
</dbReference>
<dbReference type="KEGG" id="vg:77931358"/>
<evidence type="ECO:0000313" key="3">
    <source>
        <dbReference type="EMBL" id="QEQ93582.1"/>
    </source>
</evidence>
<dbReference type="GeneID" id="77931358"/>
<sequence length="353" mass="40289">MSKTLFLTGASGFVGSAALEHVMWNTDWQVVCPTTMRHYGDQSRLAELREKYGDRIRVVPCDLAMPFHADLFGDNLPTIDFIWNIASESHVDRSLVEPASFIRNNVELMVNVLEFAREVKPKIFLHMSTDEVFGPQYDDQTPHDEWAPIKPSNPYSASKAAQEAIAYSYWRSYGVPLIITNTMNLIGPRQHPEKFVPKVIRALTAGEPVTIHAQKDAEGEWESGTRCWIGISDFADAWLWLTQKFDLITQSERYAGHLTYYPNMPREPHRFNIVGQRASNLEVAQTLAEIIGVEGDFQMTDFHTSRPGHDMHYGLDGTKLEHFGWTPPMNLVDRLIQTVHWYQDNPRALEVGQ</sequence>
<evidence type="ECO:0000256" key="1">
    <source>
        <dbReference type="ARBA" id="ARBA00007637"/>
    </source>
</evidence>
<proteinExistence type="inferred from homology"/>
<protein>
    <submittedName>
        <fullName evidence="3">UDP-glucose dehydrogenase</fullName>
    </submittedName>
</protein>
<dbReference type="Proteomes" id="UP000327392">
    <property type="component" value="Segment"/>
</dbReference>
<dbReference type="InterPro" id="IPR036291">
    <property type="entry name" value="NAD(P)-bd_dom_sf"/>
</dbReference>
<feature type="domain" description="NAD-dependent epimerase/dehydratase" evidence="2">
    <location>
        <begin position="6"/>
        <end position="254"/>
    </location>
</feature>
<dbReference type="Gene3D" id="3.40.50.720">
    <property type="entry name" value="NAD(P)-binding Rossmann-like Domain"/>
    <property type="match status" value="1"/>
</dbReference>
<evidence type="ECO:0000259" key="2">
    <source>
        <dbReference type="Pfam" id="PF01370"/>
    </source>
</evidence>
<evidence type="ECO:0000313" key="4">
    <source>
        <dbReference type="Proteomes" id="UP000327392"/>
    </source>
</evidence>